<reference evidence="1" key="1">
    <citation type="submission" date="2021-06" db="EMBL/GenBank/DDBJ databases">
        <authorList>
            <person name="Kallberg Y."/>
            <person name="Tangrot J."/>
            <person name="Rosling A."/>
        </authorList>
    </citation>
    <scope>NUCLEOTIDE SEQUENCE</scope>
    <source>
        <strain evidence="1">IN212</strain>
    </source>
</reference>
<dbReference type="Proteomes" id="UP000789396">
    <property type="component" value="Unassembled WGS sequence"/>
</dbReference>
<evidence type="ECO:0000313" key="1">
    <source>
        <dbReference type="EMBL" id="CAG8503593.1"/>
    </source>
</evidence>
<dbReference type="AlphaFoldDB" id="A0A9N8ZQN2"/>
<proteinExistence type="predicted"/>
<name>A0A9N8ZQN2_9GLOM</name>
<sequence>SSQFLIKLVELIVGVFDNEELDKDRKAKEWILEYEVLECGNIIEQISFEEIEDILSC</sequence>
<organism evidence="1 2">
    <name type="scientific">Racocetra fulgida</name>
    <dbReference type="NCBI Taxonomy" id="60492"/>
    <lineage>
        <taxon>Eukaryota</taxon>
        <taxon>Fungi</taxon>
        <taxon>Fungi incertae sedis</taxon>
        <taxon>Mucoromycota</taxon>
        <taxon>Glomeromycotina</taxon>
        <taxon>Glomeromycetes</taxon>
        <taxon>Diversisporales</taxon>
        <taxon>Gigasporaceae</taxon>
        <taxon>Racocetra</taxon>
    </lineage>
</organism>
<feature type="non-terminal residue" evidence="1">
    <location>
        <position position="1"/>
    </location>
</feature>
<accession>A0A9N8ZQN2</accession>
<gene>
    <name evidence="1" type="ORF">RFULGI_LOCUS2555</name>
</gene>
<comment type="caution">
    <text evidence="1">The sequence shown here is derived from an EMBL/GenBank/DDBJ whole genome shotgun (WGS) entry which is preliminary data.</text>
</comment>
<evidence type="ECO:0000313" key="2">
    <source>
        <dbReference type="Proteomes" id="UP000789396"/>
    </source>
</evidence>
<keyword evidence="2" id="KW-1185">Reference proteome</keyword>
<dbReference type="EMBL" id="CAJVPZ010001967">
    <property type="protein sequence ID" value="CAG8503593.1"/>
    <property type="molecule type" value="Genomic_DNA"/>
</dbReference>
<protein>
    <submittedName>
        <fullName evidence="1">14125_t:CDS:1</fullName>
    </submittedName>
</protein>